<keyword evidence="2" id="KW-1185">Reference proteome</keyword>
<name>A2SD58_METPP</name>
<evidence type="ECO:0000313" key="1">
    <source>
        <dbReference type="EMBL" id="ABM93497.1"/>
    </source>
</evidence>
<sequence length="92" mass="9969">MATAAEKELWMNLQEREVGDFRIYAGALDAARGGYTAAVEVHRVRGADQPPEVVFSSDRVSGGHRFEAPAAALRHALDIGHQAIRLREAVAS</sequence>
<evidence type="ECO:0000313" key="2">
    <source>
        <dbReference type="Proteomes" id="UP000000366"/>
    </source>
</evidence>
<gene>
    <name evidence="1" type="ordered locus">Mpe_A0535</name>
</gene>
<dbReference type="KEGG" id="mpt:Mpe_A0535"/>
<proteinExistence type="predicted"/>
<dbReference type="HOGENOM" id="CLU_186824_0_0_4"/>
<protein>
    <recommendedName>
        <fullName evidence="3">DUF1876 domain-containing protein</fullName>
    </recommendedName>
</protein>
<dbReference type="Proteomes" id="UP000000366">
    <property type="component" value="Chromosome"/>
</dbReference>
<organism evidence="1 2">
    <name type="scientific">Methylibium petroleiphilum (strain ATCC BAA-1232 / LMG 22953 / PM1)</name>
    <dbReference type="NCBI Taxonomy" id="420662"/>
    <lineage>
        <taxon>Bacteria</taxon>
        <taxon>Pseudomonadati</taxon>
        <taxon>Pseudomonadota</taxon>
        <taxon>Betaproteobacteria</taxon>
        <taxon>Burkholderiales</taxon>
        <taxon>Sphaerotilaceae</taxon>
        <taxon>Methylibium</taxon>
    </lineage>
</organism>
<reference evidence="1 2" key="1">
    <citation type="journal article" date="2007" name="J. Bacteriol.">
        <title>Whole-genome analysis of the methyl tert-butyl ether-degrading beta-proteobacterium Methylibium petroleiphilum PM1.</title>
        <authorList>
            <person name="Kane S.R."/>
            <person name="Chakicherla A.Y."/>
            <person name="Chain P.S.G."/>
            <person name="Schmidt R."/>
            <person name="Shin M.W."/>
            <person name="Legler T.C."/>
            <person name="Scow K.M."/>
            <person name="Larimer F.W."/>
            <person name="Lucas S.M."/>
            <person name="Richardson P.M."/>
            <person name="Hristova K.R."/>
        </authorList>
    </citation>
    <scope>NUCLEOTIDE SEQUENCE [LARGE SCALE GENOMIC DNA]</scope>
    <source>
        <strain evidence="2">ATCC BAA-1232 / LMG 22953 / PM1</strain>
    </source>
</reference>
<accession>A2SD58</accession>
<dbReference type="EMBL" id="CP000555">
    <property type="protein sequence ID" value="ABM93497.1"/>
    <property type="molecule type" value="Genomic_DNA"/>
</dbReference>
<evidence type="ECO:0008006" key="3">
    <source>
        <dbReference type="Google" id="ProtNLM"/>
    </source>
</evidence>
<dbReference type="AlphaFoldDB" id="A2SD58"/>